<feature type="compositionally biased region" description="Low complexity" evidence="4">
    <location>
        <begin position="144"/>
        <end position="175"/>
    </location>
</feature>
<keyword evidence="3" id="KW-0378">Hydrolase</keyword>
<dbReference type="CDD" id="cd06779">
    <property type="entry name" value="cpPDZ_Deg_HtrA-like"/>
    <property type="match status" value="1"/>
</dbReference>
<feature type="region of interest" description="Disordered" evidence="4">
    <location>
        <begin position="218"/>
        <end position="241"/>
    </location>
</feature>
<dbReference type="InterPro" id="IPR001940">
    <property type="entry name" value="Peptidase_S1C"/>
</dbReference>
<dbReference type="InterPro" id="IPR043504">
    <property type="entry name" value="Peptidase_S1_PA_chymotrypsin"/>
</dbReference>
<evidence type="ECO:0000256" key="4">
    <source>
        <dbReference type="SAM" id="MobiDB-lite"/>
    </source>
</evidence>
<evidence type="ECO:0000313" key="8">
    <source>
        <dbReference type="Proteomes" id="UP001596527"/>
    </source>
</evidence>
<keyword evidence="5" id="KW-0812">Transmembrane</keyword>
<gene>
    <name evidence="7" type="ORF">ACFQWG_13465</name>
</gene>
<dbReference type="Pfam" id="PF13180">
    <property type="entry name" value="PDZ_2"/>
    <property type="match status" value="1"/>
</dbReference>
<dbReference type="RefSeq" id="WP_380976109.1">
    <property type="nucleotide sequence ID" value="NZ_JBHTEF010000001.1"/>
</dbReference>
<keyword evidence="8" id="KW-1185">Reference proteome</keyword>
<feature type="domain" description="PDZ" evidence="6">
    <location>
        <begin position="483"/>
        <end position="545"/>
    </location>
</feature>
<comment type="caution">
    <text evidence="7">The sequence shown here is derived from an EMBL/GenBank/DDBJ whole genome shotgun (WGS) entry which is preliminary data.</text>
</comment>
<dbReference type="Pfam" id="PF13365">
    <property type="entry name" value="Trypsin_2"/>
    <property type="match status" value="1"/>
</dbReference>
<keyword evidence="5" id="KW-0472">Membrane</keyword>
<dbReference type="InterPro" id="IPR009003">
    <property type="entry name" value="Peptidase_S1_PA"/>
</dbReference>
<keyword evidence="5" id="KW-1133">Transmembrane helix</keyword>
<dbReference type="Proteomes" id="UP001596527">
    <property type="component" value="Unassembled WGS sequence"/>
</dbReference>
<comment type="similarity">
    <text evidence="1">Belongs to the peptidase S1C family.</text>
</comment>
<evidence type="ECO:0000256" key="5">
    <source>
        <dbReference type="SAM" id="Phobius"/>
    </source>
</evidence>
<evidence type="ECO:0000256" key="1">
    <source>
        <dbReference type="ARBA" id="ARBA00010541"/>
    </source>
</evidence>
<feature type="transmembrane region" description="Helical" evidence="5">
    <location>
        <begin position="193"/>
        <end position="215"/>
    </location>
</feature>
<feature type="compositionally biased region" description="Polar residues" evidence="4">
    <location>
        <begin position="1"/>
        <end position="13"/>
    </location>
</feature>
<evidence type="ECO:0000259" key="6">
    <source>
        <dbReference type="PROSITE" id="PS50106"/>
    </source>
</evidence>
<dbReference type="PROSITE" id="PS50106">
    <property type="entry name" value="PDZ"/>
    <property type="match status" value="1"/>
</dbReference>
<feature type="compositionally biased region" description="Polar residues" evidence="4">
    <location>
        <begin position="386"/>
        <end position="395"/>
    </location>
</feature>
<feature type="region of interest" description="Disordered" evidence="4">
    <location>
        <begin position="1"/>
        <end position="188"/>
    </location>
</feature>
<organism evidence="7 8">
    <name type="scientific">Schaalia naturae</name>
    <dbReference type="NCBI Taxonomy" id="635203"/>
    <lineage>
        <taxon>Bacteria</taxon>
        <taxon>Bacillati</taxon>
        <taxon>Actinomycetota</taxon>
        <taxon>Actinomycetes</taxon>
        <taxon>Actinomycetales</taxon>
        <taxon>Actinomycetaceae</taxon>
        <taxon>Schaalia</taxon>
    </lineage>
</organism>
<evidence type="ECO:0000256" key="3">
    <source>
        <dbReference type="ARBA" id="ARBA00022801"/>
    </source>
</evidence>
<reference evidence="8" key="1">
    <citation type="journal article" date="2019" name="Int. J. Syst. Evol. Microbiol.">
        <title>The Global Catalogue of Microorganisms (GCM) 10K type strain sequencing project: providing services to taxonomists for standard genome sequencing and annotation.</title>
        <authorList>
            <consortium name="The Broad Institute Genomics Platform"/>
            <consortium name="The Broad Institute Genome Sequencing Center for Infectious Disease"/>
            <person name="Wu L."/>
            <person name="Ma J."/>
        </authorList>
    </citation>
    <scope>NUCLEOTIDE SEQUENCE [LARGE SCALE GENOMIC DNA]</scope>
    <source>
        <strain evidence="8">CCUG 56698</strain>
    </source>
</reference>
<dbReference type="PANTHER" id="PTHR43343:SF3">
    <property type="entry name" value="PROTEASE DO-LIKE 8, CHLOROPLASTIC"/>
    <property type="match status" value="1"/>
</dbReference>
<sequence>MSDNRANDPSQQPAPHPDDAWRPADPSAGQPGDHPAEPPAAGPAPEARPARPDQQPPQPSSPGGQPAPQAPDSSTYSRAWGPGDTGATWSARPANPWAAPSQPSGSTGDARPSAQPPRPPADGGDAYPQDASAPHVSSGGWSSGQPDAAQPAPGQQTWPGASYQQYQQAAAPSSPFATATRTRPARSHGAPGWLALLVAMVVTALIAVGGTYALVGGRSSGDSSSTTGGSTGAQTTQSVPQVTSSGDAVDWEAVADAVGPATVTITVDSNSSEEIGSGVVYDADGHIVTNYHVISSAVGGTGAKITVTMSDSTLYTATVVGYDQTTDLAVLQLENPPSDLTVARFGSSADLTVGQSVMAIGSPLGLSATVTTGIVSALDRPVEVATESQNEQQVDPNDPFGQLQGNENQSSTASSSVITNAIQVDASINPGNSGGPLFDSSGSVIGINSSIASMSDSSSSSSGSIGLGFAIPADLVVSVADQLISTGSVDHAVLGVTIQSGTATVDGTTRLGAQVVSVNDGGAAAEAGLQEGDIILSIDGDAVTSGKALSGYVRTYTGGSQVQVEFARDGKTQTVTVTLDSQQD</sequence>
<dbReference type="EMBL" id="JBHTEF010000001">
    <property type="protein sequence ID" value="MFC7582201.1"/>
    <property type="molecule type" value="Genomic_DNA"/>
</dbReference>
<keyword evidence="2" id="KW-0645">Protease</keyword>
<dbReference type="SUPFAM" id="SSF50494">
    <property type="entry name" value="Trypsin-like serine proteases"/>
    <property type="match status" value="1"/>
</dbReference>
<dbReference type="Gene3D" id="2.40.10.10">
    <property type="entry name" value="Trypsin-like serine proteases"/>
    <property type="match status" value="2"/>
</dbReference>
<protein>
    <submittedName>
        <fullName evidence="7">Trypsin-like peptidase domain-containing protein</fullName>
    </submittedName>
</protein>
<feature type="compositionally biased region" description="Low complexity" evidence="4">
    <location>
        <begin position="218"/>
        <end position="238"/>
    </location>
</feature>
<feature type="compositionally biased region" description="Polar residues" evidence="4">
    <location>
        <begin position="403"/>
        <end position="415"/>
    </location>
</feature>
<dbReference type="SUPFAM" id="SSF50156">
    <property type="entry name" value="PDZ domain-like"/>
    <property type="match status" value="1"/>
</dbReference>
<evidence type="ECO:0000256" key="2">
    <source>
        <dbReference type="ARBA" id="ARBA00022670"/>
    </source>
</evidence>
<dbReference type="InterPro" id="IPR036034">
    <property type="entry name" value="PDZ_sf"/>
</dbReference>
<dbReference type="SMART" id="SM00228">
    <property type="entry name" value="PDZ"/>
    <property type="match status" value="1"/>
</dbReference>
<dbReference type="PRINTS" id="PR00834">
    <property type="entry name" value="PROTEASES2C"/>
</dbReference>
<name>A0ABW2SQR3_9ACTO</name>
<accession>A0ABW2SQR3</accession>
<feature type="compositionally biased region" description="Low complexity" evidence="4">
    <location>
        <begin position="61"/>
        <end position="72"/>
    </location>
</feature>
<proteinExistence type="inferred from homology"/>
<feature type="region of interest" description="Disordered" evidence="4">
    <location>
        <begin position="383"/>
        <end position="415"/>
    </location>
</feature>
<evidence type="ECO:0000313" key="7">
    <source>
        <dbReference type="EMBL" id="MFC7582201.1"/>
    </source>
</evidence>
<dbReference type="InterPro" id="IPR001478">
    <property type="entry name" value="PDZ"/>
</dbReference>
<dbReference type="InterPro" id="IPR051201">
    <property type="entry name" value="Chloro_Bact_Ser_Proteases"/>
</dbReference>
<dbReference type="PANTHER" id="PTHR43343">
    <property type="entry name" value="PEPTIDASE S12"/>
    <property type="match status" value="1"/>
</dbReference>
<dbReference type="Gene3D" id="2.30.42.10">
    <property type="match status" value="1"/>
</dbReference>